<feature type="transmembrane region" description="Helical" evidence="1">
    <location>
        <begin position="12"/>
        <end position="39"/>
    </location>
</feature>
<dbReference type="RefSeq" id="WP_027262628.1">
    <property type="nucleotide sequence ID" value="NZ_FPAW01000015.1"/>
</dbReference>
<dbReference type="Proteomes" id="UP000182466">
    <property type="component" value="Unassembled WGS sequence"/>
</dbReference>
<reference evidence="2 3" key="1">
    <citation type="submission" date="2016-10" db="EMBL/GenBank/DDBJ databases">
        <authorList>
            <person name="de Groot N.N."/>
        </authorList>
    </citation>
    <scope>NUCLEOTIDE SEQUENCE [LARGE SCALE GENOMIC DNA]</scope>
    <source>
        <strain evidence="2 3">CGMCC 1.10959</strain>
    </source>
</reference>
<proteinExistence type="predicted"/>
<evidence type="ECO:0000313" key="3">
    <source>
        <dbReference type="Proteomes" id="UP000182466"/>
    </source>
</evidence>
<organism evidence="2 3">
    <name type="scientific">Sedimentitalea nanhaiensis</name>
    <dbReference type="NCBI Taxonomy" id="999627"/>
    <lineage>
        <taxon>Bacteria</taxon>
        <taxon>Pseudomonadati</taxon>
        <taxon>Pseudomonadota</taxon>
        <taxon>Alphaproteobacteria</taxon>
        <taxon>Rhodobacterales</taxon>
        <taxon>Paracoccaceae</taxon>
        <taxon>Sedimentitalea</taxon>
    </lineage>
</organism>
<dbReference type="EMBL" id="FPAW01000015">
    <property type="protein sequence ID" value="SFT96703.1"/>
    <property type="molecule type" value="Genomic_DNA"/>
</dbReference>
<accession>A0A1I7CBC2</accession>
<evidence type="ECO:0000313" key="2">
    <source>
        <dbReference type="EMBL" id="SFT96703.1"/>
    </source>
</evidence>
<sequence>MARWFVVTRGSALPIVTLGFTVGEARLPVAFVAAMAAMAVMDWHLLWLVAAMICMSGVPCLDAPFNARIL</sequence>
<dbReference type="AlphaFoldDB" id="A0A1I7CBC2"/>
<feature type="transmembrane region" description="Helical" evidence="1">
    <location>
        <begin position="45"/>
        <end position="65"/>
    </location>
</feature>
<keyword evidence="1" id="KW-0812">Transmembrane</keyword>
<keyword evidence="3" id="KW-1185">Reference proteome</keyword>
<gene>
    <name evidence="2" type="ORF">SAMN05216236_115103</name>
</gene>
<dbReference type="STRING" id="999627.SAMN05216236_115103"/>
<keyword evidence="1" id="KW-1133">Transmembrane helix</keyword>
<name>A0A1I7CBC2_9RHOB</name>
<protein>
    <submittedName>
        <fullName evidence="2">Uncharacterized protein</fullName>
    </submittedName>
</protein>
<keyword evidence="1" id="KW-0472">Membrane</keyword>
<evidence type="ECO:0000256" key="1">
    <source>
        <dbReference type="SAM" id="Phobius"/>
    </source>
</evidence>